<dbReference type="PROSITE" id="PS50977">
    <property type="entry name" value="HTH_TETR_2"/>
    <property type="match status" value="1"/>
</dbReference>
<gene>
    <name evidence="6" type="ORF">GCM10023156_24600</name>
</gene>
<organism evidence="6 7">
    <name type="scientific">Novipirellula rosea</name>
    <dbReference type="NCBI Taxonomy" id="1031540"/>
    <lineage>
        <taxon>Bacteria</taxon>
        <taxon>Pseudomonadati</taxon>
        <taxon>Planctomycetota</taxon>
        <taxon>Planctomycetia</taxon>
        <taxon>Pirellulales</taxon>
        <taxon>Pirellulaceae</taxon>
        <taxon>Novipirellula</taxon>
    </lineage>
</organism>
<dbReference type="EMBL" id="BAABGA010000031">
    <property type="protein sequence ID" value="GAA4453520.1"/>
    <property type="molecule type" value="Genomic_DNA"/>
</dbReference>
<keyword evidence="2 4" id="KW-0238">DNA-binding</keyword>
<dbReference type="Pfam" id="PF00440">
    <property type="entry name" value="TetR_N"/>
    <property type="match status" value="1"/>
</dbReference>
<dbReference type="InterPro" id="IPR001647">
    <property type="entry name" value="HTH_TetR"/>
</dbReference>
<evidence type="ECO:0000256" key="4">
    <source>
        <dbReference type="PROSITE-ProRule" id="PRU00335"/>
    </source>
</evidence>
<keyword evidence="3" id="KW-0804">Transcription</keyword>
<dbReference type="InterPro" id="IPR009057">
    <property type="entry name" value="Homeodomain-like_sf"/>
</dbReference>
<name>A0ABP8MS44_9BACT</name>
<dbReference type="InterPro" id="IPR036271">
    <property type="entry name" value="Tet_transcr_reg_TetR-rel_C_sf"/>
</dbReference>
<evidence type="ECO:0000256" key="2">
    <source>
        <dbReference type="ARBA" id="ARBA00023125"/>
    </source>
</evidence>
<accession>A0ABP8MS44</accession>
<sequence>MAIVVCMNVKHSDTRTHILAQGRAVMAQKGFNAVGLTELLKLANVPKGSFYHYFESKEKFGQALIQDYVATYMDDLESLLDDAGGTAANQLLAYFRCWQQSQTDECTSNKCLVVKLSAEIADFSVEMREALQHGTDRVIARLASLIEAGIDDGSIHADVPAGELAEWLYQLWLGASLLDKLRKNGAAFDDAMRLTERLIDATKT</sequence>
<dbReference type="PANTHER" id="PTHR47506">
    <property type="entry name" value="TRANSCRIPTIONAL REGULATORY PROTEIN"/>
    <property type="match status" value="1"/>
</dbReference>
<feature type="DNA-binding region" description="H-T-H motif" evidence="4">
    <location>
        <begin position="35"/>
        <end position="54"/>
    </location>
</feature>
<evidence type="ECO:0000256" key="3">
    <source>
        <dbReference type="ARBA" id="ARBA00023163"/>
    </source>
</evidence>
<dbReference type="SUPFAM" id="SSF48498">
    <property type="entry name" value="Tetracyclin repressor-like, C-terminal domain"/>
    <property type="match status" value="1"/>
</dbReference>
<dbReference type="Pfam" id="PF16925">
    <property type="entry name" value="TetR_C_13"/>
    <property type="match status" value="1"/>
</dbReference>
<evidence type="ECO:0000313" key="7">
    <source>
        <dbReference type="Proteomes" id="UP001500840"/>
    </source>
</evidence>
<keyword evidence="7" id="KW-1185">Reference proteome</keyword>
<evidence type="ECO:0000259" key="5">
    <source>
        <dbReference type="PROSITE" id="PS50977"/>
    </source>
</evidence>
<protein>
    <submittedName>
        <fullName evidence="6">TetR/AcrR family transcriptional regulator</fullName>
    </submittedName>
</protein>
<reference evidence="7" key="1">
    <citation type="journal article" date="2019" name="Int. J. Syst. Evol. Microbiol.">
        <title>The Global Catalogue of Microorganisms (GCM) 10K type strain sequencing project: providing services to taxonomists for standard genome sequencing and annotation.</title>
        <authorList>
            <consortium name="The Broad Institute Genomics Platform"/>
            <consortium name="The Broad Institute Genome Sequencing Center for Infectious Disease"/>
            <person name="Wu L."/>
            <person name="Ma J."/>
        </authorList>
    </citation>
    <scope>NUCLEOTIDE SEQUENCE [LARGE SCALE GENOMIC DNA]</scope>
    <source>
        <strain evidence="7">JCM 17759</strain>
    </source>
</reference>
<evidence type="ECO:0000256" key="1">
    <source>
        <dbReference type="ARBA" id="ARBA00023015"/>
    </source>
</evidence>
<evidence type="ECO:0000313" key="6">
    <source>
        <dbReference type="EMBL" id="GAA4453520.1"/>
    </source>
</evidence>
<proteinExistence type="predicted"/>
<dbReference type="PANTHER" id="PTHR47506:SF6">
    <property type="entry name" value="HTH-TYPE TRANSCRIPTIONAL REPRESSOR NEMR"/>
    <property type="match status" value="1"/>
</dbReference>
<comment type="caution">
    <text evidence="6">The sequence shown here is derived from an EMBL/GenBank/DDBJ whole genome shotgun (WGS) entry which is preliminary data.</text>
</comment>
<dbReference type="InterPro" id="IPR011075">
    <property type="entry name" value="TetR_C"/>
</dbReference>
<dbReference type="SUPFAM" id="SSF46689">
    <property type="entry name" value="Homeodomain-like"/>
    <property type="match status" value="1"/>
</dbReference>
<dbReference type="Proteomes" id="UP001500840">
    <property type="component" value="Unassembled WGS sequence"/>
</dbReference>
<feature type="domain" description="HTH tetR-type" evidence="5">
    <location>
        <begin position="12"/>
        <end position="72"/>
    </location>
</feature>
<dbReference type="Gene3D" id="1.10.357.10">
    <property type="entry name" value="Tetracycline Repressor, domain 2"/>
    <property type="match status" value="1"/>
</dbReference>
<keyword evidence="1" id="KW-0805">Transcription regulation</keyword>